<dbReference type="InterPro" id="IPR046335">
    <property type="entry name" value="LacI/GalR-like_sensor"/>
</dbReference>
<dbReference type="PROSITE" id="PS00356">
    <property type="entry name" value="HTH_LACI_1"/>
    <property type="match status" value="1"/>
</dbReference>
<keyword evidence="2" id="KW-0238">DNA-binding</keyword>
<dbReference type="Gene3D" id="1.10.260.40">
    <property type="entry name" value="lambda repressor-like DNA-binding domains"/>
    <property type="match status" value="1"/>
</dbReference>
<dbReference type="SUPFAM" id="SSF53822">
    <property type="entry name" value="Periplasmic binding protein-like I"/>
    <property type="match status" value="1"/>
</dbReference>
<dbReference type="SUPFAM" id="SSF47413">
    <property type="entry name" value="lambda repressor-like DNA-binding domains"/>
    <property type="match status" value="1"/>
</dbReference>
<accession>A0A1I2YSY0</accession>
<dbReference type="PANTHER" id="PTHR30146:SF33">
    <property type="entry name" value="TRANSCRIPTIONAL REGULATOR"/>
    <property type="match status" value="1"/>
</dbReference>
<feature type="domain" description="HTH lacI-type" evidence="4">
    <location>
        <begin position="18"/>
        <end position="72"/>
    </location>
</feature>
<keyword evidence="3" id="KW-0804">Transcription</keyword>
<keyword evidence="6" id="KW-1185">Reference proteome</keyword>
<dbReference type="InterPro" id="IPR000843">
    <property type="entry name" value="HTH_LacI"/>
</dbReference>
<reference evidence="5 6" key="1">
    <citation type="submission" date="2016-10" db="EMBL/GenBank/DDBJ databases">
        <authorList>
            <person name="de Groot N.N."/>
        </authorList>
    </citation>
    <scope>NUCLEOTIDE SEQUENCE [LARGE SCALE GENOMIC DNA]</scope>
    <source>
        <strain evidence="5 6">CGMCC 1.6848</strain>
    </source>
</reference>
<keyword evidence="1" id="KW-0805">Transcription regulation</keyword>
<dbReference type="AlphaFoldDB" id="A0A1I2YSY0"/>
<name>A0A1I2YSY0_9GAMM</name>
<dbReference type="CDD" id="cd01575">
    <property type="entry name" value="PBP1_GntR"/>
    <property type="match status" value="1"/>
</dbReference>
<dbReference type="SMART" id="SM00354">
    <property type="entry name" value="HTH_LACI"/>
    <property type="match status" value="1"/>
</dbReference>
<evidence type="ECO:0000313" key="6">
    <source>
        <dbReference type="Proteomes" id="UP000199040"/>
    </source>
</evidence>
<organism evidence="5 6">
    <name type="scientific">Modicisalibacter xianhensis</name>
    <dbReference type="NCBI Taxonomy" id="442341"/>
    <lineage>
        <taxon>Bacteria</taxon>
        <taxon>Pseudomonadati</taxon>
        <taxon>Pseudomonadota</taxon>
        <taxon>Gammaproteobacteria</taxon>
        <taxon>Oceanospirillales</taxon>
        <taxon>Halomonadaceae</taxon>
        <taxon>Modicisalibacter</taxon>
    </lineage>
</organism>
<evidence type="ECO:0000259" key="4">
    <source>
        <dbReference type="PROSITE" id="PS50932"/>
    </source>
</evidence>
<gene>
    <name evidence="5" type="ORF">SAMN04487959_102111</name>
</gene>
<dbReference type="CDD" id="cd01392">
    <property type="entry name" value="HTH_LacI"/>
    <property type="match status" value="1"/>
</dbReference>
<dbReference type="PROSITE" id="PS50932">
    <property type="entry name" value="HTH_LACI_2"/>
    <property type="match status" value="1"/>
</dbReference>
<dbReference type="EMBL" id="FOPY01000002">
    <property type="protein sequence ID" value="SFH28369.1"/>
    <property type="molecule type" value="Genomic_DNA"/>
</dbReference>
<evidence type="ECO:0000256" key="1">
    <source>
        <dbReference type="ARBA" id="ARBA00023015"/>
    </source>
</evidence>
<dbReference type="Gene3D" id="3.40.50.2300">
    <property type="match status" value="2"/>
</dbReference>
<protein>
    <submittedName>
        <fullName evidence="5">Transcriptional regulator, LacI family</fullName>
    </submittedName>
</protein>
<evidence type="ECO:0000313" key="5">
    <source>
        <dbReference type="EMBL" id="SFH28369.1"/>
    </source>
</evidence>
<sequence length="344" mass="37955">MSNPELPERRKRRGADNPTLADVARESGVSTITVSRVLNSPDSVRPATRERVEAAIARVGYVRNMLAGSLASANSRFIAVIVPSLSNVVFIEVIHGLQTTFEKHGYQILLGNTEYDMRREYELVQTFLGWSSSALVITGLRHDAACTAMLKRWQKPIMEIMELGQGIDLNVGLSHYDAGRCMAQHLLDRGYRRIVYAGSQMDGNYRARLRYEGHRDLLQENGLEAPLEEWPEASALEIGARAFRQIMVQRSGTEAIHFADDTLAAGAILHANRAGIRVPDDVAIAGFTGLPFGQHITPRLTTIVSPREAIGRIAAKQVIARIEGKPIENTSHDVSFELCIGEST</sequence>
<evidence type="ECO:0000256" key="2">
    <source>
        <dbReference type="ARBA" id="ARBA00023125"/>
    </source>
</evidence>
<dbReference type="GO" id="GO:0003700">
    <property type="term" value="F:DNA-binding transcription factor activity"/>
    <property type="evidence" value="ECO:0007669"/>
    <property type="project" value="TreeGrafter"/>
</dbReference>
<dbReference type="InterPro" id="IPR028082">
    <property type="entry name" value="Peripla_BP_I"/>
</dbReference>
<dbReference type="Pfam" id="PF00356">
    <property type="entry name" value="LacI"/>
    <property type="match status" value="1"/>
</dbReference>
<dbReference type="InterPro" id="IPR010982">
    <property type="entry name" value="Lambda_DNA-bd_dom_sf"/>
</dbReference>
<dbReference type="PANTHER" id="PTHR30146">
    <property type="entry name" value="LACI-RELATED TRANSCRIPTIONAL REPRESSOR"/>
    <property type="match status" value="1"/>
</dbReference>
<dbReference type="STRING" id="442341.SAMN04487959_102111"/>
<dbReference type="Pfam" id="PF13377">
    <property type="entry name" value="Peripla_BP_3"/>
    <property type="match status" value="1"/>
</dbReference>
<proteinExistence type="predicted"/>
<dbReference type="Proteomes" id="UP000199040">
    <property type="component" value="Unassembled WGS sequence"/>
</dbReference>
<dbReference type="GO" id="GO:0000976">
    <property type="term" value="F:transcription cis-regulatory region binding"/>
    <property type="evidence" value="ECO:0007669"/>
    <property type="project" value="TreeGrafter"/>
</dbReference>
<dbReference type="PRINTS" id="PR00036">
    <property type="entry name" value="HTHLACI"/>
</dbReference>
<evidence type="ECO:0000256" key="3">
    <source>
        <dbReference type="ARBA" id="ARBA00023163"/>
    </source>
</evidence>
<dbReference type="RefSeq" id="WP_092843265.1">
    <property type="nucleotide sequence ID" value="NZ_FOPY01000002.1"/>
</dbReference>